<protein>
    <submittedName>
        <fullName evidence="6">RPEL repeat protein</fullName>
    </submittedName>
</protein>
<name>A0A124BYS4_ASPNG</name>
<dbReference type="Gene3D" id="6.10.150.10">
    <property type="match status" value="1"/>
</dbReference>
<evidence type="ECO:0000256" key="1">
    <source>
        <dbReference type="ARBA" id="ARBA00004123"/>
    </source>
</evidence>
<dbReference type="VEuPathDB" id="FungiDB:An12g01540"/>
<dbReference type="InterPro" id="IPR043451">
    <property type="entry name" value="Myocardin-like"/>
</dbReference>
<dbReference type="Pfam" id="PF02755">
    <property type="entry name" value="RPEL"/>
    <property type="match status" value="3"/>
</dbReference>
<dbReference type="VEuPathDB" id="FungiDB:ASPNIDRAFT2_1142925"/>
<dbReference type="Gene3D" id="6.10.140.2040">
    <property type="match status" value="1"/>
</dbReference>
<feature type="repeat" description="RPEL" evidence="4">
    <location>
        <begin position="136"/>
        <end position="161"/>
    </location>
</feature>
<feature type="compositionally biased region" description="Polar residues" evidence="5">
    <location>
        <begin position="1"/>
        <end position="12"/>
    </location>
</feature>
<proteinExistence type="predicted"/>
<dbReference type="OMA" id="HKIENGR"/>
<gene>
    <name evidence="6" type="ORF">ABL_09137</name>
</gene>
<evidence type="ECO:0000313" key="6">
    <source>
        <dbReference type="EMBL" id="GAQ46476.1"/>
    </source>
</evidence>
<feature type="compositionally biased region" description="Basic and acidic residues" evidence="5">
    <location>
        <begin position="23"/>
        <end position="38"/>
    </location>
</feature>
<evidence type="ECO:0000256" key="4">
    <source>
        <dbReference type="PROSITE-ProRule" id="PRU00401"/>
    </source>
</evidence>
<feature type="repeat" description="RPEL" evidence="4">
    <location>
        <begin position="92"/>
        <end position="117"/>
    </location>
</feature>
<comment type="subcellular location">
    <subcellularLocation>
        <location evidence="1">Nucleus</location>
    </subcellularLocation>
</comment>
<keyword evidence="3" id="KW-0539">Nucleus</keyword>
<dbReference type="GO" id="GO:0045944">
    <property type="term" value="P:positive regulation of transcription by RNA polymerase II"/>
    <property type="evidence" value="ECO:0007669"/>
    <property type="project" value="TreeGrafter"/>
</dbReference>
<comment type="caution">
    <text evidence="6">The sequence shown here is derived from an EMBL/GenBank/DDBJ whole genome shotgun (WGS) entry which is preliminary data.</text>
</comment>
<dbReference type="VEuPathDB" id="FungiDB:ATCC64974_40240"/>
<feature type="repeat" description="RPEL" evidence="4">
    <location>
        <begin position="27"/>
        <end position="52"/>
    </location>
</feature>
<dbReference type="OrthoDB" id="197676at2759"/>
<evidence type="ECO:0000256" key="3">
    <source>
        <dbReference type="ARBA" id="ARBA00023242"/>
    </source>
</evidence>
<accession>A0A124BYS4</accession>
<dbReference type="SMART" id="SM00707">
    <property type="entry name" value="RPEL"/>
    <property type="match status" value="3"/>
</dbReference>
<dbReference type="Proteomes" id="UP000068243">
    <property type="component" value="Unassembled WGS sequence"/>
</dbReference>
<evidence type="ECO:0000256" key="2">
    <source>
        <dbReference type="ARBA" id="ARBA00022737"/>
    </source>
</evidence>
<dbReference type="GO" id="GO:0005634">
    <property type="term" value="C:nucleus"/>
    <property type="evidence" value="ECO:0007669"/>
    <property type="project" value="UniProtKB-SubCell"/>
</dbReference>
<dbReference type="PANTHER" id="PTHR22793:SF12">
    <property type="entry name" value="MYOCARDIN-RELATED TRANSCRIPTION FACTOR, ISOFORM H"/>
    <property type="match status" value="1"/>
</dbReference>
<dbReference type="InterPro" id="IPR004018">
    <property type="entry name" value="RPEL_repeat"/>
</dbReference>
<dbReference type="PANTHER" id="PTHR22793">
    <property type="entry name" value="MYOCARDIN-RELATED TRANSCRIPTION FACTOR-RELATED"/>
    <property type="match status" value="1"/>
</dbReference>
<reference evidence="7" key="1">
    <citation type="journal article" date="2016" name="Genome Announc.">
        <title>Draft genome sequence of Aspergillus niger strain An76.</title>
        <authorList>
            <person name="Gong W."/>
            <person name="Cheng Z."/>
            <person name="Zhang H."/>
            <person name="Liu L."/>
            <person name="Gao P."/>
            <person name="Wang L."/>
        </authorList>
    </citation>
    <scope>NUCLEOTIDE SEQUENCE [LARGE SCALE GENOMIC DNA]</scope>
    <source>
        <strain evidence="7">An76</strain>
    </source>
</reference>
<dbReference type="VEuPathDB" id="FungiDB:M747DRAFT_331203"/>
<dbReference type="PROSITE" id="PS51073">
    <property type="entry name" value="RPEL"/>
    <property type="match status" value="3"/>
</dbReference>
<sequence>MDLNTTTPTTAASIDETPLSASPERRSSLEKHLQHRPDVQDLKDRHILLDTNVAPYLPPSHTSIHLYNKIPNEEDSSLQATRQELARQRTTDALKKHLEHRPEREELVERNILPTTHAAPALQANARELEKHMLADHLDHKIQNRPNPEDLISQGILTEDEDPRFPAV</sequence>
<organism evidence="6 7">
    <name type="scientific">Aspergillus niger</name>
    <dbReference type="NCBI Taxonomy" id="5061"/>
    <lineage>
        <taxon>Eukaryota</taxon>
        <taxon>Fungi</taxon>
        <taxon>Dikarya</taxon>
        <taxon>Ascomycota</taxon>
        <taxon>Pezizomycotina</taxon>
        <taxon>Eurotiomycetes</taxon>
        <taxon>Eurotiomycetidae</taxon>
        <taxon>Eurotiales</taxon>
        <taxon>Aspergillaceae</taxon>
        <taxon>Aspergillus</taxon>
        <taxon>Aspergillus subgen. Circumdati</taxon>
    </lineage>
</organism>
<feature type="region of interest" description="Disordered" evidence="5">
    <location>
        <begin position="1"/>
        <end position="38"/>
    </location>
</feature>
<dbReference type="EMBL" id="BCMY01000021">
    <property type="protein sequence ID" value="GAQ46476.1"/>
    <property type="molecule type" value="Genomic_DNA"/>
</dbReference>
<dbReference type="AlphaFoldDB" id="A0A124BYS4"/>
<dbReference type="GO" id="GO:0003713">
    <property type="term" value="F:transcription coactivator activity"/>
    <property type="evidence" value="ECO:0007669"/>
    <property type="project" value="TreeGrafter"/>
</dbReference>
<evidence type="ECO:0000313" key="7">
    <source>
        <dbReference type="Proteomes" id="UP000068243"/>
    </source>
</evidence>
<feature type="region of interest" description="Disordered" evidence="5">
    <location>
        <begin position="139"/>
        <end position="168"/>
    </location>
</feature>
<keyword evidence="2" id="KW-0677">Repeat</keyword>
<evidence type="ECO:0000256" key="5">
    <source>
        <dbReference type="SAM" id="MobiDB-lite"/>
    </source>
</evidence>